<reference evidence="1 2" key="1">
    <citation type="submission" date="2018-09" db="EMBL/GenBank/DDBJ databases">
        <title>Genomic investigation of the strawberry pathogen Phytophthora fragariae indicates pathogenicity is determined by transcriptional variation in three key races.</title>
        <authorList>
            <person name="Adams T.M."/>
            <person name="Armitage A.D."/>
            <person name="Sobczyk M.K."/>
            <person name="Bates H.J."/>
            <person name="Dunwell J.M."/>
            <person name="Nellist C.F."/>
            <person name="Harrison R.J."/>
        </authorList>
    </citation>
    <scope>NUCLEOTIDE SEQUENCE [LARGE SCALE GENOMIC DNA]</scope>
    <source>
        <strain evidence="1 2">SCRP249</strain>
    </source>
</reference>
<proteinExistence type="predicted"/>
<evidence type="ECO:0000313" key="1">
    <source>
        <dbReference type="EMBL" id="KAE8951446.1"/>
    </source>
</evidence>
<protein>
    <submittedName>
        <fullName evidence="1">Uncharacterized protein</fullName>
    </submittedName>
</protein>
<accession>A0A6A3G456</accession>
<dbReference type="Proteomes" id="UP000429607">
    <property type="component" value="Unassembled WGS sequence"/>
</dbReference>
<dbReference type="EMBL" id="QXFV01012721">
    <property type="protein sequence ID" value="KAE8951446.1"/>
    <property type="molecule type" value="Genomic_DNA"/>
</dbReference>
<gene>
    <name evidence="1" type="ORF">PR001_g33717</name>
</gene>
<feature type="non-terminal residue" evidence="1">
    <location>
        <position position="1"/>
    </location>
</feature>
<organism evidence="1 2">
    <name type="scientific">Phytophthora rubi</name>
    <dbReference type="NCBI Taxonomy" id="129364"/>
    <lineage>
        <taxon>Eukaryota</taxon>
        <taxon>Sar</taxon>
        <taxon>Stramenopiles</taxon>
        <taxon>Oomycota</taxon>
        <taxon>Peronosporomycetes</taxon>
        <taxon>Peronosporales</taxon>
        <taxon>Peronosporaceae</taxon>
        <taxon>Phytophthora</taxon>
    </lineage>
</organism>
<comment type="caution">
    <text evidence="1">The sequence shown here is derived from an EMBL/GenBank/DDBJ whole genome shotgun (WGS) entry which is preliminary data.</text>
</comment>
<name>A0A6A3G456_9STRA</name>
<evidence type="ECO:0000313" key="2">
    <source>
        <dbReference type="Proteomes" id="UP000429607"/>
    </source>
</evidence>
<sequence>TAAAKQAQEMRNFT</sequence>